<comment type="caution">
    <text evidence="2">The sequence shown here is derived from an EMBL/GenBank/DDBJ whole genome shotgun (WGS) entry which is preliminary data.</text>
</comment>
<dbReference type="AlphaFoldDB" id="A0A066RZS4"/>
<gene>
    <name evidence="2" type="ORF">EA58_03820</name>
</gene>
<dbReference type="GO" id="GO:0019068">
    <property type="term" value="P:virion assembly"/>
    <property type="evidence" value="ECO:0007669"/>
    <property type="project" value="InterPro"/>
</dbReference>
<protein>
    <submittedName>
        <fullName evidence="2">Uncharacterized protein</fullName>
    </submittedName>
</protein>
<name>A0A066RZS4_9GAMM</name>
<dbReference type="InterPro" id="IPR053734">
    <property type="entry name" value="Phage_Head-Tail_Connect_sf"/>
</dbReference>
<evidence type="ECO:0000256" key="1">
    <source>
        <dbReference type="SAM" id="MobiDB-lite"/>
    </source>
</evidence>
<reference evidence="2 3" key="1">
    <citation type="submission" date="2014-04" db="EMBL/GenBank/DDBJ databases">
        <title>Draft genome sequence of Photobacterium halotolerans S2753: a solonamide, ngercheumicin and holomycin producer.</title>
        <authorList>
            <person name="Machado H.R."/>
            <person name="Gram L."/>
        </authorList>
    </citation>
    <scope>NUCLEOTIDE SEQUENCE [LARGE SCALE GENOMIC DNA]</scope>
    <source>
        <strain evidence="2 3">S2753</strain>
    </source>
</reference>
<feature type="region of interest" description="Disordered" evidence="1">
    <location>
        <begin position="94"/>
        <end position="116"/>
    </location>
</feature>
<organism evidence="2 3">
    <name type="scientific">Photobacterium galatheae</name>
    <dbReference type="NCBI Taxonomy" id="1654360"/>
    <lineage>
        <taxon>Bacteria</taxon>
        <taxon>Pseudomonadati</taxon>
        <taxon>Pseudomonadota</taxon>
        <taxon>Gammaproteobacteria</taxon>
        <taxon>Vibrionales</taxon>
        <taxon>Vibrionaceae</taxon>
        <taxon>Photobacterium</taxon>
    </lineage>
</organism>
<accession>A0A066RZS4</accession>
<dbReference type="SUPFAM" id="SSF69279">
    <property type="entry name" value="Phage tail proteins"/>
    <property type="match status" value="1"/>
</dbReference>
<keyword evidence="3" id="KW-1185">Reference proteome</keyword>
<dbReference type="STRING" id="1654360.EA58_03820"/>
<sequence length="116" mass="12746">MGRWASKLERANARFLKRFGTQVSIHLNESVREIEGIFNNPASLSQIAGGGYVADSEPELYVLQTDADGISQRDTLTVAGLTWIVTKPPEPDGTGMTKLILGRHDEQQSPTTSIQY</sequence>
<evidence type="ECO:0000313" key="2">
    <source>
        <dbReference type="EMBL" id="KDM92893.1"/>
    </source>
</evidence>
<proteinExistence type="predicted"/>
<dbReference type="Proteomes" id="UP000027192">
    <property type="component" value="Unassembled WGS sequence"/>
</dbReference>
<evidence type="ECO:0000313" key="3">
    <source>
        <dbReference type="Proteomes" id="UP000027192"/>
    </source>
</evidence>
<dbReference type="Gene3D" id="2.40.10.180">
    <property type="entry name" value="Phage tail proteins"/>
    <property type="match status" value="1"/>
</dbReference>
<dbReference type="Pfam" id="PF05354">
    <property type="entry name" value="Phage_attach"/>
    <property type="match status" value="1"/>
</dbReference>
<dbReference type="EMBL" id="JMIB01000005">
    <property type="protein sequence ID" value="KDM92893.1"/>
    <property type="molecule type" value="Genomic_DNA"/>
</dbReference>
<dbReference type="InterPro" id="IPR008018">
    <property type="entry name" value="Phage_tail_attach_FII"/>
</dbReference>